<dbReference type="InterPro" id="IPR050698">
    <property type="entry name" value="MBL"/>
</dbReference>
<dbReference type="SMART" id="SM00849">
    <property type="entry name" value="Lactamase_B"/>
    <property type="match status" value="1"/>
</dbReference>
<dbReference type="InterPro" id="IPR036866">
    <property type="entry name" value="RibonucZ/Hydroxyglut_hydro"/>
</dbReference>
<protein>
    <submittedName>
        <fullName evidence="4">MBL fold metallo-hydrolase</fullName>
    </submittedName>
</protein>
<dbReference type="RefSeq" id="WP_343847747.1">
    <property type="nucleotide sequence ID" value="NZ_BAAAFI010000001.1"/>
</dbReference>
<dbReference type="Gene3D" id="3.60.15.10">
    <property type="entry name" value="Ribonuclease Z/Hydroxyacylglutathione hydrolase-like"/>
    <property type="match status" value="1"/>
</dbReference>
<dbReference type="Pfam" id="PF00753">
    <property type="entry name" value="Lactamase_B"/>
    <property type="match status" value="1"/>
</dbReference>
<gene>
    <name evidence="4" type="ORF">GCM10009119_00260</name>
</gene>
<evidence type="ECO:0000313" key="4">
    <source>
        <dbReference type="EMBL" id="GAA0877058.1"/>
    </source>
</evidence>
<keyword evidence="5" id="KW-1185">Reference proteome</keyword>
<dbReference type="CDD" id="cd16295">
    <property type="entry name" value="TTHA0252-CPSF-like_MBL-fold"/>
    <property type="match status" value="1"/>
</dbReference>
<dbReference type="SUPFAM" id="SSF56281">
    <property type="entry name" value="Metallo-hydrolase/oxidoreductase"/>
    <property type="match status" value="1"/>
</dbReference>
<evidence type="ECO:0000256" key="1">
    <source>
        <dbReference type="ARBA" id="ARBA00022801"/>
    </source>
</evidence>
<proteinExistence type="predicted"/>
<name>A0ABN1MVR2_9BACT</name>
<dbReference type="Proteomes" id="UP001500469">
    <property type="component" value="Unassembled WGS sequence"/>
</dbReference>
<reference evidence="4 5" key="1">
    <citation type="journal article" date="2019" name="Int. J. Syst. Evol. Microbiol.">
        <title>The Global Catalogue of Microorganisms (GCM) 10K type strain sequencing project: providing services to taxonomists for standard genome sequencing and annotation.</title>
        <authorList>
            <consortium name="The Broad Institute Genomics Platform"/>
            <consortium name="The Broad Institute Genome Sequencing Center for Infectious Disease"/>
            <person name="Wu L."/>
            <person name="Ma J."/>
        </authorList>
    </citation>
    <scope>NUCLEOTIDE SEQUENCE [LARGE SCALE GENOMIC DNA]</scope>
    <source>
        <strain evidence="4 5">JCM 16112</strain>
    </source>
</reference>
<feature type="domain" description="Metallo-beta-lactamase" evidence="2">
    <location>
        <begin position="14"/>
        <end position="249"/>
    </location>
</feature>
<keyword evidence="1" id="KW-0378">Hydrolase</keyword>
<dbReference type="InterPro" id="IPR001279">
    <property type="entry name" value="Metallo-B-lactamas"/>
</dbReference>
<organism evidence="4 5">
    <name type="scientific">Algoriphagus jejuensis</name>
    <dbReference type="NCBI Taxonomy" id="419934"/>
    <lineage>
        <taxon>Bacteria</taxon>
        <taxon>Pseudomonadati</taxon>
        <taxon>Bacteroidota</taxon>
        <taxon>Cytophagia</taxon>
        <taxon>Cytophagales</taxon>
        <taxon>Cyclobacteriaceae</taxon>
        <taxon>Algoriphagus</taxon>
    </lineage>
</organism>
<dbReference type="InterPro" id="IPR011108">
    <property type="entry name" value="RMMBL"/>
</dbReference>
<feature type="domain" description="Beta-Casp" evidence="3">
    <location>
        <begin position="254"/>
        <end position="379"/>
    </location>
</feature>
<comment type="caution">
    <text evidence="4">The sequence shown here is derived from an EMBL/GenBank/DDBJ whole genome shotgun (WGS) entry which is preliminary data.</text>
</comment>
<dbReference type="PANTHER" id="PTHR11203">
    <property type="entry name" value="CLEAVAGE AND POLYADENYLATION SPECIFICITY FACTOR FAMILY MEMBER"/>
    <property type="match status" value="1"/>
</dbReference>
<dbReference type="SMART" id="SM01027">
    <property type="entry name" value="Beta-Casp"/>
    <property type="match status" value="1"/>
</dbReference>
<dbReference type="EMBL" id="BAAAFI010000001">
    <property type="protein sequence ID" value="GAA0877058.1"/>
    <property type="molecule type" value="Genomic_DNA"/>
</dbReference>
<dbReference type="PANTHER" id="PTHR11203:SF37">
    <property type="entry name" value="INTEGRATOR COMPLEX SUBUNIT 11"/>
    <property type="match status" value="1"/>
</dbReference>
<dbReference type="Pfam" id="PF07521">
    <property type="entry name" value="RMMBL"/>
    <property type="match status" value="1"/>
</dbReference>
<evidence type="ECO:0000259" key="2">
    <source>
        <dbReference type="SMART" id="SM00849"/>
    </source>
</evidence>
<dbReference type="Pfam" id="PF10996">
    <property type="entry name" value="Beta-Casp"/>
    <property type="match status" value="1"/>
</dbReference>
<dbReference type="Gene3D" id="3.40.50.10890">
    <property type="match status" value="1"/>
</dbReference>
<evidence type="ECO:0000259" key="3">
    <source>
        <dbReference type="SMART" id="SM01027"/>
    </source>
</evidence>
<evidence type="ECO:0000313" key="5">
    <source>
        <dbReference type="Proteomes" id="UP001500469"/>
    </source>
</evidence>
<accession>A0ABN1MVR2</accession>
<sequence length="464" mass="51482">MKIKLFGAAGGEVTGSCYLVKTEKSAILIDCGMFQGSRDSEEKNLLPKGARPGEVQAVLLTHGHLDHTGRVPLLIKHGFSGPIYSTAQTLELSRIILEDSARLQDADAERQNRKHWVPGEPLVEPLYTPEHVEAMKVLNHAVALDELITITEDISARWIEAGHMLGSGSIELIVTEDGKKKVIAFSGDLGPLNLPLLRPFEHFQQADMVFMESTYGDRDHKSYEQTLIDFFQIVTEISEQGGKILIPTFAIGRAQTLMYHMAELYNEGKVKPFPIYLDSPMAIKATEVYRNHQDILDEEFQLLKKKGAFPVDEQYFIPTPSAENSKSLNELKGPCMILAGAGMCNGGRILHHLRHGLRDPNTHVVIVGFQAHGSLGRKLVDKHPVVRIFGEEIPVNAKVHTLNGFSAHAGQSELLEWFSYLAPSKPRVALVHGEDQARSALAVLMEEKFGIRPEIPEIGDEIEI</sequence>
<dbReference type="InterPro" id="IPR022712">
    <property type="entry name" value="Beta_Casp"/>
</dbReference>